<evidence type="ECO:0000256" key="1">
    <source>
        <dbReference type="SAM" id="SignalP"/>
    </source>
</evidence>
<keyword evidence="3" id="KW-1185">Reference proteome</keyword>
<feature type="chain" id="PRO_5013307855" evidence="1">
    <location>
        <begin position="24"/>
        <end position="170"/>
    </location>
</feature>
<dbReference type="SUPFAM" id="SSF160574">
    <property type="entry name" value="BT0923-like"/>
    <property type="match status" value="1"/>
</dbReference>
<protein>
    <submittedName>
        <fullName evidence="2">Nicotinate-nucleotide adenylyltransferase</fullName>
    </submittedName>
</protein>
<sequence length="170" mass="19660">MRQVKLPLILGIFIAGFATQVVAQDVKTLPEVVVEAKNYKYLRSVDNKNDAEPVKILERKAAAYDVKNSEFYDDDNETYYISFYLPEGYVLAVYDKDGKLLRTAERFKDIDLPPAVRKAVVNRFPQWKISKDIYLVKYNEPSGAKKDYKLILENGSKRLRVKTDENGEFH</sequence>
<dbReference type="Gene3D" id="3.10.450.360">
    <property type="match status" value="1"/>
</dbReference>
<keyword evidence="2" id="KW-0548">Nucleotidyltransferase</keyword>
<gene>
    <name evidence="2" type="ORF">COR50_13960</name>
</gene>
<evidence type="ECO:0000313" key="2">
    <source>
        <dbReference type="EMBL" id="ATL48178.1"/>
    </source>
</evidence>
<keyword evidence="1" id="KW-0732">Signal</keyword>
<name>A0A291QW32_9BACT</name>
<dbReference type="EMBL" id="CP023777">
    <property type="protein sequence ID" value="ATL48178.1"/>
    <property type="molecule type" value="Genomic_DNA"/>
</dbReference>
<feature type="signal peptide" evidence="1">
    <location>
        <begin position="1"/>
        <end position="23"/>
    </location>
</feature>
<dbReference type="GO" id="GO:0016779">
    <property type="term" value="F:nucleotidyltransferase activity"/>
    <property type="evidence" value="ECO:0007669"/>
    <property type="project" value="UniProtKB-KW"/>
</dbReference>
<dbReference type="KEGG" id="cbae:COR50_13960"/>
<dbReference type="Proteomes" id="UP000220133">
    <property type="component" value="Chromosome"/>
</dbReference>
<organism evidence="2 3">
    <name type="scientific">Chitinophaga caeni</name>
    <dbReference type="NCBI Taxonomy" id="2029983"/>
    <lineage>
        <taxon>Bacteria</taxon>
        <taxon>Pseudomonadati</taxon>
        <taxon>Bacteroidota</taxon>
        <taxon>Chitinophagia</taxon>
        <taxon>Chitinophagales</taxon>
        <taxon>Chitinophagaceae</taxon>
        <taxon>Chitinophaga</taxon>
    </lineage>
</organism>
<dbReference type="AlphaFoldDB" id="A0A291QW32"/>
<keyword evidence="2" id="KW-0808">Transferase</keyword>
<evidence type="ECO:0000313" key="3">
    <source>
        <dbReference type="Proteomes" id="UP000220133"/>
    </source>
</evidence>
<proteinExistence type="predicted"/>
<accession>A0A291QW32</accession>
<dbReference type="RefSeq" id="WP_098194555.1">
    <property type="nucleotide sequence ID" value="NZ_CP023777.1"/>
</dbReference>
<reference evidence="2 3" key="1">
    <citation type="submission" date="2017-10" db="EMBL/GenBank/DDBJ databases">
        <title>Paenichitinophaga pekingensis gen. nov., sp. nov., isolated from activated sludge.</title>
        <authorList>
            <person name="Jin D."/>
            <person name="Kong X."/>
            <person name="Deng Y."/>
            <person name="Bai Z."/>
        </authorList>
    </citation>
    <scope>NUCLEOTIDE SEQUENCE [LARGE SCALE GENOMIC DNA]</scope>
    <source>
        <strain evidence="2 3">13</strain>
    </source>
</reference>
<dbReference type="OrthoDB" id="668160at2"/>